<comment type="caution">
    <text evidence="1">The sequence shown here is derived from an EMBL/GenBank/DDBJ whole genome shotgun (WGS) entry which is preliminary data.</text>
</comment>
<evidence type="ECO:0000313" key="1">
    <source>
        <dbReference type="EMBL" id="KQC30802.1"/>
    </source>
</evidence>
<dbReference type="EMBL" id="LCTZ01000002">
    <property type="protein sequence ID" value="KQC30802.1"/>
    <property type="molecule type" value="Genomic_DNA"/>
</dbReference>
<dbReference type="OrthoDB" id="1431762at2"/>
<gene>
    <name evidence="1" type="ORF">AAY42_13600</name>
</gene>
<dbReference type="RefSeq" id="WP_055396136.1">
    <property type="nucleotide sequence ID" value="NZ_LCTZ01000002.1"/>
</dbReference>
<reference evidence="1 2" key="1">
    <citation type="submission" date="2015-04" db="EMBL/GenBank/DDBJ databases">
        <title>Complete genome of flavobacterium.</title>
        <authorList>
            <person name="Kwon Y.M."/>
            <person name="Kim S.-J."/>
        </authorList>
    </citation>
    <scope>NUCLEOTIDE SEQUENCE [LARGE SCALE GENOMIC DNA]</scope>
    <source>
        <strain evidence="1 2">DK169</strain>
    </source>
</reference>
<dbReference type="Proteomes" id="UP000050827">
    <property type="component" value="Unassembled WGS sequence"/>
</dbReference>
<name>A0A0Q0XP27_9FLAO</name>
<protein>
    <recommendedName>
        <fullName evidence="3">Lipocalin-like domain-containing protein</fullName>
    </recommendedName>
</protein>
<sequence length="109" mass="12493">MDRVKFLLFIVLVAFSCGKDEPKDQDVLINTLIGTWRFEDSTDNFSYELKFNENLTGNRIDSEGDDDNFTYTFTDKKINFTSGFPSGEYDYSIANGKLMLFGDTLTKQP</sequence>
<organism evidence="1 2">
    <name type="scientific">Flagellimonas eckloniae</name>
    <dbReference type="NCBI Taxonomy" id="346185"/>
    <lineage>
        <taxon>Bacteria</taxon>
        <taxon>Pseudomonadati</taxon>
        <taxon>Bacteroidota</taxon>
        <taxon>Flavobacteriia</taxon>
        <taxon>Flavobacteriales</taxon>
        <taxon>Flavobacteriaceae</taxon>
        <taxon>Flagellimonas</taxon>
    </lineage>
</organism>
<dbReference type="AlphaFoldDB" id="A0A0Q0XP27"/>
<proteinExistence type="predicted"/>
<keyword evidence="2" id="KW-1185">Reference proteome</keyword>
<evidence type="ECO:0008006" key="3">
    <source>
        <dbReference type="Google" id="ProtNLM"/>
    </source>
</evidence>
<dbReference type="PROSITE" id="PS51257">
    <property type="entry name" value="PROKAR_LIPOPROTEIN"/>
    <property type="match status" value="1"/>
</dbReference>
<evidence type="ECO:0000313" key="2">
    <source>
        <dbReference type="Proteomes" id="UP000050827"/>
    </source>
</evidence>
<accession>A0A0Q0XP27</accession>